<evidence type="ECO:0000313" key="3">
    <source>
        <dbReference type="Proteomes" id="UP000694392"/>
    </source>
</evidence>
<dbReference type="Proteomes" id="UP000694392">
    <property type="component" value="Unplaced"/>
</dbReference>
<dbReference type="GeneTree" id="ENSGT00970000197502"/>
<organism evidence="2 3">
    <name type="scientific">Sphenodon punctatus</name>
    <name type="common">Tuatara</name>
    <name type="synonym">Hatteria punctata</name>
    <dbReference type="NCBI Taxonomy" id="8508"/>
    <lineage>
        <taxon>Eukaryota</taxon>
        <taxon>Metazoa</taxon>
        <taxon>Chordata</taxon>
        <taxon>Craniata</taxon>
        <taxon>Vertebrata</taxon>
        <taxon>Euteleostomi</taxon>
        <taxon>Lepidosauria</taxon>
        <taxon>Sphenodontia</taxon>
        <taxon>Sphenodontidae</taxon>
        <taxon>Sphenodon</taxon>
    </lineage>
</organism>
<protein>
    <submittedName>
        <fullName evidence="2">Uncharacterized protein</fullName>
    </submittedName>
</protein>
<dbReference type="AlphaFoldDB" id="A0A8D0HMR9"/>
<name>A0A8D0HMR9_SPHPU</name>
<sequence length="132" mass="13920">MPPQYFEKSNGHSVVGSPLTPRRLNEVRAETGGLGKGLSSSPTTLYDRYSSPTANPTRRRLFFENEAPLDSGGTSLRVSQQPVINTVPVQNVSPDAMSVTPVPGQTLVTVATATVTANNGQTVTIPVQGKLG</sequence>
<reference evidence="2" key="1">
    <citation type="submission" date="2025-08" db="UniProtKB">
        <authorList>
            <consortium name="Ensembl"/>
        </authorList>
    </citation>
    <scope>IDENTIFICATION</scope>
</reference>
<feature type="compositionally biased region" description="Polar residues" evidence="1">
    <location>
        <begin position="38"/>
        <end position="55"/>
    </location>
</feature>
<dbReference type="Ensembl" id="ENSSPUT00000024215.1">
    <property type="protein sequence ID" value="ENSSPUP00000022709.1"/>
    <property type="gene ID" value="ENSSPUG00000017448.1"/>
</dbReference>
<reference evidence="2" key="2">
    <citation type="submission" date="2025-09" db="UniProtKB">
        <authorList>
            <consortium name="Ensembl"/>
        </authorList>
    </citation>
    <scope>IDENTIFICATION</scope>
</reference>
<dbReference type="OMA" id="RCESSCI"/>
<keyword evidence="3" id="KW-1185">Reference proteome</keyword>
<proteinExistence type="predicted"/>
<evidence type="ECO:0000256" key="1">
    <source>
        <dbReference type="SAM" id="MobiDB-lite"/>
    </source>
</evidence>
<accession>A0A8D0HMR9</accession>
<feature type="region of interest" description="Disordered" evidence="1">
    <location>
        <begin position="1"/>
        <end position="55"/>
    </location>
</feature>
<evidence type="ECO:0000313" key="2">
    <source>
        <dbReference type="Ensembl" id="ENSSPUP00000022709.1"/>
    </source>
</evidence>